<sequence length="61" mass="6823">ARRASRSAPHALRGRFLRACGRCEYPRRPRLPGRLGEQADQCGRPARAGPGYNSKRHVVLL</sequence>
<accession>A0A6J4PNH1</accession>
<gene>
    <name evidence="2" type="ORF">AVDCRST_MAG82-1046</name>
</gene>
<evidence type="ECO:0000256" key="1">
    <source>
        <dbReference type="SAM" id="MobiDB-lite"/>
    </source>
</evidence>
<protein>
    <submittedName>
        <fullName evidence="2">Uncharacterized protein</fullName>
    </submittedName>
</protein>
<organism evidence="2">
    <name type="scientific">uncultured Rubrobacteraceae bacterium</name>
    <dbReference type="NCBI Taxonomy" id="349277"/>
    <lineage>
        <taxon>Bacteria</taxon>
        <taxon>Bacillati</taxon>
        <taxon>Actinomycetota</taxon>
        <taxon>Rubrobacteria</taxon>
        <taxon>Rubrobacterales</taxon>
        <taxon>Rubrobacteraceae</taxon>
        <taxon>environmental samples</taxon>
    </lineage>
</organism>
<proteinExistence type="predicted"/>
<dbReference type="AlphaFoldDB" id="A0A6J4PNH1"/>
<feature type="non-terminal residue" evidence="2">
    <location>
        <position position="61"/>
    </location>
</feature>
<reference evidence="2" key="1">
    <citation type="submission" date="2020-02" db="EMBL/GenBank/DDBJ databases">
        <authorList>
            <person name="Meier V. D."/>
        </authorList>
    </citation>
    <scope>NUCLEOTIDE SEQUENCE</scope>
    <source>
        <strain evidence="2">AVDCRST_MAG82</strain>
    </source>
</reference>
<feature type="non-terminal residue" evidence="2">
    <location>
        <position position="1"/>
    </location>
</feature>
<evidence type="ECO:0000313" key="2">
    <source>
        <dbReference type="EMBL" id="CAA9415138.1"/>
    </source>
</evidence>
<dbReference type="EMBL" id="CADCVA010000143">
    <property type="protein sequence ID" value="CAA9415138.1"/>
    <property type="molecule type" value="Genomic_DNA"/>
</dbReference>
<name>A0A6J4PNH1_9ACTN</name>
<feature type="region of interest" description="Disordered" evidence="1">
    <location>
        <begin position="30"/>
        <end position="61"/>
    </location>
</feature>